<keyword evidence="3 6" id="KW-0812">Transmembrane</keyword>
<dbReference type="SUPFAM" id="SSF161111">
    <property type="entry name" value="Cation efflux protein transmembrane domain-like"/>
    <property type="match status" value="1"/>
</dbReference>
<reference evidence="9 10" key="1">
    <citation type="submission" date="2019-11" db="EMBL/GenBank/DDBJ databases">
        <title>Gordonia sp. nov., a novel actinobacterium isolated from mangrove soil in Hainan.</title>
        <authorList>
            <person name="Huang X."/>
            <person name="Xie Y."/>
            <person name="Chu X."/>
            <person name="Xiao K."/>
        </authorList>
    </citation>
    <scope>NUCLEOTIDE SEQUENCE [LARGE SCALE GENOMIC DNA]</scope>
    <source>
        <strain evidence="9 10">HNM0687</strain>
    </source>
</reference>
<evidence type="ECO:0000313" key="9">
    <source>
        <dbReference type="EMBL" id="MXP22933.1"/>
    </source>
</evidence>
<evidence type="ECO:0000256" key="3">
    <source>
        <dbReference type="ARBA" id="ARBA00022692"/>
    </source>
</evidence>
<dbReference type="AlphaFoldDB" id="A0A6L7GTP6"/>
<keyword evidence="4 6" id="KW-1133">Transmembrane helix</keyword>
<feature type="transmembrane region" description="Helical" evidence="6">
    <location>
        <begin position="71"/>
        <end position="94"/>
    </location>
</feature>
<dbReference type="NCBIfam" id="TIGR01297">
    <property type="entry name" value="CDF"/>
    <property type="match status" value="1"/>
</dbReference>
<feature type="transmembrane region" description="Helical" evidence="6">
    <location>
        <begin position="106"/>
        <end position="125"/>
    </location>
</feature>
<dbReference type="InterPro" id="IPR002524">
    <property type="entry name" value="Cation_efflux"/>
</dbReference>
<protein>
    <submittedName>
        <fullName evidence="9">Cation diffusion facilitator family transporter</fullName>
    </submittedName>
</protein>
<comment type="caution">
    <text evidence="9">The sequence shown here is derived from an EMBL/GenBank/DDBJ whole genome shotgun (WGS) entry which is preliminary data.</text>
</comment>
<keyword evidence="10" id="KW-1185">Reference proteome</keyword>
<dbReference type="GO" id="GO:0016020">
    <property type="term" value="C:membrane"/>
    <property type="evidence" value="ECO:0007669"/>
    <property type="project" value="UniProtKB-SubCell"/>
</dbReference>
<evidence type="ECO:0000259" key="8">
    <source>
        <dbReference type="Pfam" id="PF01545"/>
    </source>
</evidence>
<accession>A0A6L7GTP6</accession>
<dbReference type="InterPro" id="IPR058533">
    <property type="entry name" value="Cation_efflux_TM"/>
</dbReference>
<feature type="domain" description="Cation efflux protein transmembrane" evidence="8">
    <location>
        <begin position="4"/>
        <end position="213"/>
    </location>
</feature>
<dbReference type="EMBL" id="WMBR01000004">
    <property type="protein sequence ID" value="MXP22933.1"/>
    <property type="molecule type" value="Genomic_DNA"/>
</dbReference>
<dbReference type="RefSeq" id="WP_160903383.1">
    <property type="nucleotide sequence ID" value="NZ_CP102850.1"/>
</dbReference>
<feature type="signal peptide" evidence="7">
    <location>
        <begin position="1"/>
        <end position="17"/>
    </location>
</feature>
<feature type="transmembrane region" description="Helical" evidence="6">
    <location>
        <begin position="184"/>
        <end position="206"/>
    </location>
</feature>
<name>A0A6L7GTP6_9ACTN</name>
<dbReference type="GO" id="GO:0006829">
    <property type="term" value="P:zinc ion transport"/>
    <property type="evidence" value="ECO:0007669"/>
    <property type="project" value="InterPro"/>
</dbReference>
<evidence type="ECO:0000256" key="2">
    <source>
        <dbReference type="ARBA" id="ARBA00022448"/>
    </source>
</evidence>
<dbReference type="Pfam" id="PF01545">
    <property type="entry name" value="Cation_efflux"/>
    <property type="match status" value="1"/>
</dbReference>
<proteinExistence type="predicted"/>
<keyword evidence="5 6" id="KW-0472">Membrane</keyword>
<feature type="transmembrane region" description="Helical" evidence="6">
    <location>
        <begin position="157"/>
        <end position="178"/>
    </location>
</feature>
<evidence type="ECO:0000256" key="5">
    <source>
        <dbReference type="ARBA" id="ARBA00023136"/>
    </source>
</evidence>
<organism evidence="9 10">
    <name type="scientific">Gordonia mangrovi</name>
    <dbReference type="NCBI Taxonomy" id="2665643"/>
    <lineage>
        <taxon>Bacteria</taxon>
        <taxon>Bacillati</taxon>
        <taxon>Actinomycetota</taxon>
        <taxon>Actinomycetes</taxon>
        <taxon>Mycobacteriales</taxon>
        <taxon>Gordoniaceae</taxon>
        <taxon>Gordonia</taxon>
    </lineage>
</organism>
<feature type="chain" id="PRO_5039415564" evidence="7">
    <location>
        <begin position="18"/>
        <end position="303"/>
    </location>
</feature>
<evidence type="ECO:0000256" key="7">
    <source>
        <dbReference type="SAM" id="SignalP"/>
    </source>
</evidence>
<dbReference type="Gene3D" id="1.20.1510.10">
    <property type="entry name" value="Cation efflux protein transmembrane domain"/>
    <property type="match status" value="1"/>
</dbReference>
<dbReference type="PANTHER" id="PTHR13414">
    <property type="entry name" value="HUEL-CATION TRANSPORTER"/>
    <property type="match status" value="1"/>
</dbReference>
<gene>
    <name evidence="9" type="ORF">GIY30_16465</name>
</gene>
<keyword evidence="7" id="KW-0732">Signal</keyword>
<evidence type="ECO:0000256" key="4">
    <source>
        <dbReference type="ARBA" id="ARBA00022989"/>
    </source>
</evidence>
<sequence>MLTVLIAFVMNVLIAVAKTVAAAITGSASMLAESAHSWADAGNEVFLLIAERRGSRGRDERHPFGYGRETYIWSMFAGFGLFAVGAAVSVMHGITSLTEPEPDTDYLIGYVVLAISAVLESVSFAQSIRQARAAGERFAIHPLRFLNRTSNTTLRAVFFEDAAALTGLAIAALGMALHQITGSAVWDAIGSILVGILLGVIALFLIKRNSEFLLGQTAMPRTRSAILRKMLAHPDIERVTYLHIEYVGPLQYYLVAAVDMVGDLAEHELAERLRRVEREIEAHDPIVEAVLTLSTAAEPSLTP</sequence>
<comment type="subcellular location">
    <subcellularLocation>
        <location evidence="1">Membrane</location>
        <topology evidence="1">Multi-pass membrane protein</topology>
    </subcellularLocation>
</comment>
<keyword evidence="2" id="KW-0813">Transport</keyword>
<evidence type="ECO:0000256" key="6">
    <source>
        <dbReference type="SAM" id="Phobius"/>
    </source>
</evidence>
<evidence type="ECO:0000256" key="1">
    <source>
        <dbReference type="ARBA" id="ARBA00004141"/>
    </source>
</evidence>
<dbReference type="GO" id="GO:0008324">
    <property type="term" value="F:monoatomic cation transmembrane transporter activity"/>
    <property type="evidence" value="ECO:0007669"/>
    <property type="project" value="InterPro"/>
</dbReference>
<dbReference type="Proteomes" id="UP000475545">
    <property type="component" value="Unassembled WGS sequence"/>
</dbReference>
<dbReference type="InterPro" id="IPR027469">
    <property type="entry name" value="Cation_efflux_TMD_sf"/>
</dbReference>
<evidence type="ECO:0000313" key="10">
    <source>
        <dbReference type="Proteomes" id="UP000475545"/>
    </source>
</evidence>
<dbReference type="InterPro" id="IPR040177">
    <property type="entry name" value="SLC30A9"/>
</dbReference>
<dbReference type="PANTHER" id="PTHR13414:SF9">
    <property type="entry name" value="PROTON-COUPLED ZINC ANTIPORTER SLC30A9, MITOCHONDRIAL"/>
    <property type="match status" value="1"/>
</dbReference>